<evidence type="ECO:0000259" key="4">
    <source>
        <dbReference type="Pfam" id="PF00669"/>
    </source>
</evidence>
<dbReference type="Pfam" id="PF00669">
    <property type="entry name" value="Flagellin_N"/>
    <property type="match status" value="1"/>
</dbReference>
<protein>
    <recommendedName>
        <fullName evidence="3">Flagellin</fullName>
    </recommendedName>
</protein>
<dbReference type="InterPro" id="IPR046358">
    <property type="entry name" value="Flagellin_C"/>
</dbReference>
<comment type="subcellular location">
    <subcellularLocation>
        <location evidence="3">Secreted</location>
    </subcellularLocation>
    <subcellularLocation>
        <location evidence="3">Bacterial flagellum</location>
    </subcellularLocation>
</comment>
<evidence type="ECO:0000256" key="3">
    <source>
        <dbReference type="RuleBase" id="RU362073"/>
    </source>
</evidence>
<dbReference type="GO" id="GO:0005576">
    <property type="term" value="C:extracellular region"/>
    <property type="evidence" value="ECO:0007669"/>
    <property type="project" value="UniProtKB-SubCell"/>
</dbReference>
<evidence type="ECO:0000259" key="5">
    <source>
        <dbReference type="Pfam" id="PF00700"/>
    </source>
</evidence>
<evidence type="ECO:0000256" key="2">
    <source>
        <dbReference type="ARBA" id="ARBA00023143"/>
    </source>
</evidence>
<evidence type="ECO:0000313" key="7">
    <source>
        <dbReference type="Proteomes" id="UP000199064"/>
    </source>
</evidence>
<gene>
    <name evidence="6" type="ORF">SAMN05216452_1379</name>
</gene>
<evidence type="ECO:0000256" key="1">
    <source>
        <dbReference type="ARBA" id="ARBA00005709"/>
    </source>
</evidence>
<proteinExistence type="inferred from homology"/>
<keyword evidence="7" id="KW-1185">Reference proteome</keyword>
<keyword evidence="6" id="KW-0966">Cell projection</keyword>
<keyword evidence="2 3" id="KW-0975">Bacterial flagellum</keyword>
<dbReference type="Proteomes" id="UP000199064">
    <property type="component" value="Unassembled WGS sequence"/>
</dbReference>
<dbReference type="PANTHER" id="PTHR42792:SF1">
    <property type="entry name" value="FLAGELLAR HOOK-ASSOCIATED PROTEIN 3"/>
    <property type="match status" value="1"/>
</dbReference>
<dbReference type="EMBL" id="FNSL01000001">
    <property type="protein sequence ID" value="SEB45660.1"/>
    <property type="molecule type" value="Genomic_DNA"/>
</dbReference>
<organism evidence="6 7">
    <name type="scientific">Nitratireductor aquibiodomus</name>
    <dbReference type="NCBI Taxonomy" id="204799"/>
    <lineage>
        <taxon>Bacteria</taxon>
        <taxon>Pseudomonadati</taxon>
        <taxon>Pseudomonadota</taxon>
        <taxon>Alphaproteobacteria</taxon>
        <taxon>Hyphomicrobiales</taxon>
        <taxon>Phyllobacteriaceae</taxon>
        <taxon>Nitratireductor</taxon>
    </lineage>
</organism>
<sequence>MKTSFISSLAMSQTLRYQTMRMQAELAESLKESQTGRHSDVGIALGAHAGRNLSMNRNIDRLNGLIDANAIAANRLSATQNAMTQLGDMGQSLLASLTAAKSDIDQVSVSRGEAERVLKTMTGILNSNLNGEYLFAGINTDVKPVADFHDPASPAKAAFDAAFVAKFGFTQNDPAAANISAVDMDDFLTNYVESQFIGAGWETNWSSASNQKITSRITLNETAETSLTANETGIRKLAMVAATISDLLSGPLGEEARNVLYDRSLTLVGEAIADIAGAQAEAGIVENRVSDASARISSQVDLFNTLIKDSEGIDPYEAATRVNDLRAQLDASYALTARLQQLSLLNYLR</sequence>
<feature type="domain" description="Flagellin N-terminal" evidence="4">
    <location>
        <begin position="6"/>
        <end position="140"/>
    </location>
</feature>
<dbReference type="AlphaFoldDB" id="A0A1H4JH78"/>
<dbReference type="RefSeq" id="WP_090327734.1">
    <property type="nucleotide sequence ID" value="NZ_FNSL01000001.1"/>
</dbReference>
<keyword evidence="3" id="KW-0964">Secreted</keyword>
<dbReference type="NCBIfam" id="NF004669">
    <property type="entry name" value="PRK06008.1"/>
    <property type="match status" value="1"/>
</dbReference>
<accession>A0A1H4JH78</accession>
<name>A0A1H4JH78_9HYPH</name>
<dbReference type="Pfam" id="PF00700">
    <property type="entry name" value="Flagellin_C"/>
    <property type="match status" value="1"/>
</dbReference>
<evidence type="ECO:0000313" key="6">
    <source>
        <dbReference type="EMBL" id="SEB45660.1"/>
    </source>
</evidence>
<dbReference type="GO" id="GO:0009288">
    <property type="term" value="C:bacterial-type flagellum"/>
    <property type="evidence" value="ECO:0007669"/>
    <property type="project" value="UniProtKB-SubCell"/>
</dbReference>
<dbReference type="GO" id="GO:0005198">
    <property type="term" value="F:structural molecule activity"/>
    <property type="evidence" value="ECO:0007669"/>
    <property type="project" value="UniProtKB-UniRule"/>
</dbReference>
<feature type="domain" description="Flagellin C-terminal" evidence="5">
    <location>
        <begin position="266"/>
        <end position="348"/>
    </location>
</feature>
<keyword evidence="6" id="KW-0969">Cilium</keyword>
<dbReference type="PANTHER" id="PTHR42792">
    <property type="entry name" value="FLAGELLIN"/>
    <property type="match status" value="1"/>
</dbReference>
<dbReference type="Gene3D" id="1.20.1330.10">
    <property type="entry name" value="f41 fragment of flagellin, N-terminal domain"/>
    <property type="match status" value="1"/>
</dbReference>
<dbReference type="InterPro" id="IPR001492">
    <property type="entry name" value="Flagellin"/>
</dbReference>
<dbReference type="InterPro" id="IPR001029">
    <property type="entry name" value="Flagellin_N"/>
</dbReference>
<keyword evidence="6" id="KW-0282">Flagellum</keyword>
<reference evidence="7" key="1">
    <citation type="submission" date="2016-10" db="EMBL/GenBank/DDBJ databases">
        <authorList>
            <person name="Varghese N."/>
            <person name="Submissions S."/>
        </authorList>
    </citation>
    <scope>NUCLEOTIDE SEQUENCE [LARGE SCALE GENOMIC DNA]</scope>
    <source>
        <strain evidence="7">ES.061</strain>
    </source>
</reference>
<comment type="similarity">
    <text evidence="1 3">Belongs to the bacterial flagellin family.</text>
</comment>
<dbReference type="SUPFAM" id="SSF64518">
    <property type="entry name" value="Phase 1 flagellin"/>
    <property type="match status" value="1"/>
</dbReference>
<comment type="function">
    <text evidence="3">Flagellin is the subunit protein which polymerizes to form the filaments of bacterial flagella.</text>
</comment>